<dbReference type="EMBL" id="LAZR01001494">
    <property type="protein sequence ID" value="KKN43711.1"/>
    <property type="molecule type" value="Genomic_DNA"/>
</dbReference>
<accession>A0A0F9T3V3</accession>
<dbReference type="AlphaFoldDB" id="A0A0F9T3V3"/>
<reference evidence="1" key="1">
    <citation type="journal article" date="2015" name="Nature">
        <title>Complex archaea that bridge the gap between prokaryotes and eukaryotes.</title>
        <authorList>
            <person name="Spang A."/>
            <person name="Saw J.H."/>
            <person name="Jorgensen S.L."/>
            <person name="Zaremba-Niedzwiedzka K."/>
            <person name="Martijn J."/>
            <person name="Lind A.E."/>
            <person name="van Eijk R."/>
            <person name="Schleper C."/>
            <person name="Guy L."/>
            <person name="Ettema T.J."/>
        </authorList>
    </citation>
    <scope>NUCLEOTIDE SEQUENCE</scope>
</reference>
<comment type="caution">
    <text evidence="1">The sequence shown here is derived from an EMBL/GenBank/DDBJ whole genome shotgun (WGS) entry which is preliminary data.</text>
</comment>
<dbReference type="Pfam" id="PF18982">
    <property type="entry name" value="JetA"/>
    <property type="match status" value="1"/>
</dbReference>
<dbReference type="InterPro" id="IPR043773">
    <property type="entry name" value="JetA"/>
</dbReference>
<organism evidence="1">
    <name type="scientific">marine sediment metagenome</name>
    <dbReference type="NCBI Taxonomy" id="412755"/>
    <lineage>
        <taxon>unclassified sequences</taxon>
        <taxon>metagenomes</taxon>
        <taxon>ecological metagenomes</taxon>
    </lineage>
</organism>
<name>A0A0F9T3V3_9ZZZZ</name>
<proteinExistence type="predicted"/>
<evidence type="ECO:0000313" key="1">
    <source>
        <dbReference type="EMBL" id="KKN43711.1"/>
    </source>
</evidence>
<sequence length="481" mass="55334">MERMSKSFFDYYPDNVFNLLVGENKCLYLGIISVLFRSFFDDTSDYNDVSVSDTLIRNKVKLELIERNTLIDEDTQQLVSINDGADIQSYTNRIYSRFVECGWLKVDQQGHKKHVLMSPKIIELLEFLESAGRNLSSDVGGSVFSIYHTLKGLHNDNRITPNDIVAGLSKAVEDSRLIARRMGRLAHFIRDMSEKVGEISSSSKKVDLFFDSYIKESSFRDYKDFKGPNHPFRFKSDIIKLINEFEYDVAIRVHFSDAISSINGTSREQAGHELVVMLSKIRTVFANADYSLNRIETCNLKLVRRVTESVKYQRRNTQGNERFKEVLQLLRGRSDIENLAVANSLPAIFALSDEAAYRPKQKKKPIKQGTGSMLRNVSEEELLAQQEKRQYMDSIKVTERSLYNWLSLILAGKDRVTSLDISIETPFEFFAFVQARRLCLGSEEFRSSFAKTYVDYQFTTISEKLIDHGVVICRQFDIAKK</sequence>
<protein>
    <submittedName>
        <fullName evidence="1">Uncharacterized protein</fullName>
    </submittedName>
</protein>
<gene>
    <name evidence="1" type="ORF">LCGC14_0700520</name>
</gene>